<dbReference type="PANTHER" id="PTHR43227:SF7">
    <property type="entry name" value="ARABINOOLIGOSACCHARIDES TRANSPORT SYSTEM PERMEASE PROTEIN ARAP"/>
    <property type="match status" value="1"/>
</dbReference>
<dbReference type="Gene3D" id="1.10.3720.10">
    <property type="entry name" value="MetI-like"/>
    <property type="match status" value="1"/>
</dbReference>
<keyword evidence="2 7" id="KW-0813">Transport</keyword>
<dbReference type="KEGG" id="ptl:AOT13_11480"/>
<dbReference type="AlphaFoldDB" id="A0AAN0YNX8"/>
<sequence length="318" mass="35904">MSNGTINTQRNKSNHVVNVKKRIRVPNVLYSQNIAPYFFVLPFILSFCIFFAYPVFSTIIMSFQEVLPGETTFIGLENYKNLWNPTFLKAIKNSTIYTILTLLILIPFPLVLAVFLNSKMMFAKNIFRSITFIPALTSVVVAGIIFRLIFGSQEGALLNSIITFFGGESRAWLNSSGTSMFALVVLATWRWMGVNLLYYLAGLQNIPKELYESAEIDGASTWQKFIYITLPLLKPITVYVLTISIYGGYSMFAESYMLYGSNRSPNDIGLTIVGYLYRNGIEQNNLGFGSAIGITLLLITFIITITQLKFLGMFRKEE</sequence>
<evidence type="ECO:0000313" key="10">
    <source>
        <dbReference type="Proteomes" id="UP000093052"/>
    </source>
</evidence>
<feature type="domain" description="ABC transmembrane type-1" evidence="8">
    <location>
        <begin position="91"/>
        <end position="307"/>
    </location>
</feature>
<keyword evidence="3" id="KW-1003">Cell membrane</keyword>
<keyword evidence="4 7" id="KW-0812">Transmembrane</keyword>
<dbReference type="Pfam" id="PF00528">
    <property type="entry name" value="BPD_transp_1"/>
    <property type="match status" value="1"/>
</dbReference>
<dbReference type="InterPro" id="IPR050809">
    <property type="entry name" value="UgpAE/MalFG_permease"/>
</dbReference>
<dbReference type="CDD" id="cd06261">
    <property type="entry name" value="TM_PBP2"/>
    <property type="match status" value="1"/>
</dbReference>
<dbReference type="SUPFAM" id="SSF161098">
    <property type="entry name" value="MetI-like"/>
    <property type="match status" value="1"/>
</dbReference>
<dbReference type="PANTHER" id="PTHR43227">
    <property type="entry name" value="BLL4140 PROTEIN"/>
    <property type="match status" value="1"/>
</dbReference>
<keyword evidence="5 7" id="KW-1133">Transmembrane helix</keyword>
<feature type="transmembrane region" description="Helical" evidence="7">
    <location>
        <begin position="286"/>
        <end position="306"/>
    </location>
</feature>
<dbReference type="GO" id="GO:0055085">
    <property type="term" value="P:transmembrane transport"/>
    <property type="evidence" value="ECO:0007669"/>
    <property type="project" value="InterPro"/>
</dbReference>
<comment type="subcellular location">
    <subcellularLocation>
        <location evidence="1 7">Cell membrane</location>
        <topology evidence="1 7">Multi-pass membrane protein</topology>
    </subcellularLocation>
</comment>
<feature type="transmembrane region" description="Helical" evidence="7">
    <location>
        <begin position="129"/>
        <end position="150"/>
    </location>
</feature>
<dbReference type="Proteomes" id="UP000093052">
    <property type="component" value="Chromosome"/>
</dbReference>
<evidence type="ECO:0000256" key="1">
    <source>
        <dbReference type="ARBA" id="ARBA00004651"/>
    </source>
</evidence>
<dbReference type="InterPro" id="IPR035906">
    <property type="entry name" value="MetI-like_sf"/>
</dbReference>
<feature type="transmembrane region" description="Helical" evidence="7">
    <location>
        <begin position="96"/>
        <end position="117"/>
    </location>
</feature>
<dbReference type="GeneID" id="56926074"/>
<comment type="similarity">
    <text evidence="7">Belongs to the binding-protein-dependent transport system permease family.</text>
</comment>
<keyword evidence="10" id="KW-1185">Reference proteome</keyword>
<accession>A0AAN0YNX8</accession>
<protein>
    <submittedName>
        <fullName evidence="9">Arabinose transporter permease</fullName>
    </submittedName>
</protein>
<evidence type="ECO:0000256" key="4">
    <source>
        <dbReference type="ARBA" id="ARBA00022692"/>
    </source>
</evidence>
<name>A0AAN0YNX8_PARTM</name>
<proteinExistence type="inferred from homology"/>
<evidence type="ECO:0000256" key="6">
    <source>
        <dbReference type="ARBA" id="ARBA00023136"/>
    </source>
</evidence>
<dbReference type="InterPro" id="IPR000515">
    <property type="entry name" value="MetI-like"/>
</dbReference>
<gene>
    <name evidence="9" type="ORF">BCV53_11495</name>
</gene>
<dbReference type="RefSeq" id="WP_042385622.1">
    <property type="nucleotide sequence ID" value="NZ_CP012712.1"/>
</dbReference>
<evidence type="ECO:0000256" key="5">
    <source>
        <dbReference type="ARBA" id="ARBA00022989"/>
    </source>
</evidence>
<dbReference type="GO" id="GO:0005886">
    <property type="term" value="C:plasma membrane"/>
    <property type="evidence" value="ECO:0007669"/>
    <property type="project" value="UniProtKB-SubCell"/>
</dbReference>
<feature type="transmembrane region" description="Helical" evidence="7">
    <location>
        <begin position="225"/>
        <end position="249"/>
    </location>
</feature>
<evidence type="ECO:0000256" key="3">
    <source>
        <dbReference type="ARBA" id="ARBA00022475"/>
    </source>
</evidence>
<dbReference type="EMBL" id="CP016622">
    <property type="protein sequence ID" value="ANZ30662.1"/>
    <property type="molecule type" value="Genomic_DNA"/>
</dbReference>
<organism evidence="9 10">
    <name type="scientific">Parageobacillus thermoglucosidasius</name>
    <name type="common">Geobacillus thermoglucosidasius</name>
    <dbReference type="NCBI Taxonomy" id="1426"/>
    <lineage>
        <taxon>Bacteria</taxon>
        <taxon>Bacillati</taxon>
        <taxon>Bacillota</taxon>
        <taxon>Bacilli</taxon>
        <taxon>Bacillales</taxon>
        <taxon>Anoxybacillaceae</taxon>
        <taxon>Parageobacillus</taxon>
    </lineage>
</organism>
<reference evidence="10" key="1">
    <citation type="journal article" date="2016" name="Genome Announc.">
        <title>Complete Genome Sequence of Geobacillus thermoglucosidasius NCIMB 11955, the Progenitor of a Bioethanol Production Strain.</title>
        <authorList>
            <person name="Sheng L."/>
            <person name="Zhang Y."/>
            <person name="Minton N.P."/>
        </authorList>
    </citation>
    <scope>NUCLEOTIDE SEQUENCE [LARGE SCALE GENOMIC DNA]</scope>
    <source>
        <strain evidence="10">NCIMB 11955</strain>
    </source>
</reference>
<feature type="transmembrane region" description="Helical" evidence="7">
    <location>
        <begin position="34"/>
        <end position="56"/>
    </location>
</feature>
<evidence type="ECO:0000259" key="8">
    <source>
        <dbReference type="PROSITE" id="PS50928"/>
    </source>
</evidence>
<evidence type="ECO:0000313" key="9">
    <source>
        <dbReference type="EMBL" id="ANZ30662.1"/>
    </source>
</evidence>
<evidence type="ECO:0000256" key="7">
    <source>
        <dbReference type="RuleBase" id="RU363032"/>
    </source>
</evidence>
<keyword evidence="6 7" id="KW-0472">Membrane</keyword>
<feature type="transmembrane region" description="Helical" evidence="7">
    <location>
        <begin position="180"/>
        <end position="201"/>
    </location>
</feature>
<dbReference type="PROSITE" id="PS50928">
    <property type="entry name" value="ABC_TM1"/>
    <property type="match status" value="1"/>
</dbReference>
<evidence type="ECO:0000256" key="2">
    <source>
        <dbReference type="ARBA" id="ARBA00022448"/>
    </source>
</evidence>